<sequence>MESTGTIPKIHLQPPSVDFIDIQLPDYHEAFRNPLARSASALDPAPASLLRLQGRPSDAFNGDSTSDDDDSDDGAGDSLSPVPRPLPPQVAEMEFWDSIFNDALESFKRENEKPKARPEVYDIRSTINWDAVFERLQHAREAYNGTNKEGFGAGPTRHGMG</sequence>
<evidence type="ECO:0000313" key="2">
    <source>
        <dbReference type="EMBL" id="KAK3356856.1"/>
    </source>
</evidence>
<comment type="caution">
    <text evidence="2">The sequence shown here is derived from an EMBL/GenBank/DDBJ whole genome shotgun (WGS) entry which is preliminary data.</text>
</comment>
<keyword evidence="3" id="KW-1185">Reference proteome</keyword>
<accession>A0AAJ0HL22</accession>
<feature type="region of interest" description="Disordered" evidence="1">
    <location>
        <begin position="47"/>
        <end position="91"/>
    </location>
</feature>
<proteinExistence type="predicted"/>
<reference evidence="2" key="2">
    <citation type="submission" date="2023-06" db="EMBL/GenBank/DDBJ databases">
        <authorList>
            <consortium name="Lawrence Berkeley National Laboratory"/>
            <person name="Haridas S."/>
            <person name="Hensen N."/>
            <person name="Bonometti L."/>
            <person name="Westerberg I."/>
            <person name="Brannstrom I.O."/>
            <person name="Guillou S."/>
            <person name="Cros-Aarteil S."/>
            <person name="Calhoun S."/>
            <person name="Kuo A."/>
            <person name="Mondo S."/>
            <person name="Pangilinan J."/>
            <person name="Riley R."/>
            <person name="Labutti K."/>
            <person name="Andreopoulos B."/>
            <person name="Lipzen A."/>
            <person name="Chen C."/>
            <person name="Yanf M."/>
            <person name="Daum C."/>
            <person name="Ng V."/>
            <person name="Clum A."/>
            <person name="Steindorff A."/>
            <person name="Ohm R."/>
            <person name="Martin F."/>
            <person name="Silar P."/>
            <person name="Natvig D."/>
            <person name="Lalanne C."/>
            <person name="Gautier V."/>
            <person name="Ament-Velasquez S.L."/>
            <person name="Kruys A."/>
            <person name="Hutchinson M.I."/>
            <person name="Powell A.J."/>
            <person name="Barry K."/>
            <person name="Miller A.N."/>
            <person name="Grigoriev I.V."/>
            <person name="Debuchy R."/>
            <person name="Gladieux P."/>
            <person name="Thoren M.H."/>
            <person name="Johannesson H."/>
        </authorList>
    </citation>
    <scope>NUCLEOTIDE SEQUENCE</scope>
    <source>
        <strain evidence="2">CBS 955.72</strain>
    </source>
</reference>
<feature type="compositionally biased region" description="Acidic residues" evidence="1">
    <location>
        <begin position="65"/>
        <end position="75"/>
    </location>
</feature>
<dbReference type="EMBL" id="JAUIQD010000003">
    <property type="protein sequence ID" value="KAK3356856.1"/>
    <property type="molecule type" value="Genomic_DNA"/>
</dbReference>
<gene>
    <name evidence="2" type="ORF">B0T25DRAFT_579016</name>
</gene>
<name>A0AAJ0HL22_9PEZI</name>
<evidence type="ECO:0000256" key="1">
    <source>
        <dbReference type="SAM" id="MobiDB-lite"/>
    </source>
</evidence>
<protein>
    <submittedName>
        <fullName evidence="2">Uncharacterized protein</fullName>
    </submittedName>
</protein>
<organism evidence="2 3">
    <name type="scientific">Lasiosphaeria hispida</name>
    <dbReference type="NCBI Taxonomy" id="260671"/>
    <lineage>
        <taxon>Eukaryota</taxon>
        <taxon>Fungi</taxon>
        <taxon>Dikarya</taxon>
        <taxon>Ascomycota</taxon>
        <taxon>Pezizomycotina</taxon>
        <taxon>Sordariomycetes</taxon>
        <taxon>Sordariomycetidae</taxon>
        <taxon>Sordariales</taxon>
        <taxon>Lasiosphaeriaceae</taxon>
        <taxon>Lasiosphaeria</taxon>
    </lineage>
</organism>
<dbReference type="Proteomes" id="UP001275084">
    <property type="component" value="Unassembled WGS sequence"/>
</dbReference>
<dbReference type="AlphaFoldDB" id="A0AAJ0HL22"/>
<evidence type="ECO:0000313" key="3">
    <source>
        <dbReference type="Proteomes" id="UP001275084"/>
    </source>
</evidence>
<reference evidence="2" key="1">
    <citation type="journal article" date="2023" name="Mol. Phylogenet. Evol.">
        <title>Genome-scale phylogeny and comparative genomics of the fungal order Sordariales.</title>
        <authorList>
            <person name="Hensen N."/>
            <person name="Bonometti L."/>
            <person name="Westerberg I."/>
            <person name="Brannstrom I.O."/>
            <person name="Guillou S."/>
            <person name="Cros-Aarteil S."/>
            <person name="Calhoun S."/>
            <person name="Haridas S."/>
            <person name="Kuo A."/>
            <person name="Mondo S."/>
            <person name="Pangilinan J."/>
            <person name="Riley R."/>
            <person name="LaButti K."/>
            <person name="Andreopoulos B."/>
            <person name="Lipzen A."/>
            <person name="Chen C."/>
            <person name="Yan M."/>
            <person name="Daum C."/>
            <person name="Ng V."/>
            <person name="Clum A."/>
            <person name="Steindorff A."/>
            <person name="Ohm R.A."/>
            <person name="Martin F."/>
            <person name="Silar P."/>
            <person name="Natvig D.O."/>
            <person name="Lalanne C."/>
            <person name="Gautier V."/>
            <person name="Ament-Velasquez S.L."/>
            <person name="Kruys A."/>
            <person name="Hutchinson M.I."/>
            <person name="Powell A.J."/>
            <person name="Barry K."/>
            <person name="Miller A.N."/>
            <person name="Grigoriev I.V."/>
            <person name="Debuchy R."/>
            <person name="Gladieux P."/>
            <person name="Hiltunen Thoren M."/>
            <person name="Johannesson H."/>
        </authorList>
    </citation>
    <scope>NUCLEOTIDE SEQUENCE</scope>
    <source>
        <strain evidence="2">CBS 955.72</strain>
    </source>
</reference>